<dbReference type="CDD" id="cd00052">
    <property type="entry name" value="EH"/>
    <property type="match status" value="1"/>
</dbReference>
<feature type="region of interest" description="Disordered" evidence="1">
    <location>
        <begin position="617"/>
        <end position="640"/>
    </location>
</feature>
<feature type="compositionally biased region" description="Basic and acidic residues" evidence="1">
    <location>
        <begin position="253"/>
        <end position="267"/>
    </location>
</feature>
<evidence type="ECO:0000256" key="1">
    <source>
        <dbReference type="SAM" id="MobiDB-lite"/>
    </source>
</evidence>
<feature type="compositionally biased region" description="Low complexity" evidence="1">
    <location>
        <begin position="348"/>
        <end position="372"/>
    </location>
</feature>
<dbReference type="InterPro" id="IPR011992">
    <property type="entry name" value="EF-hand-dom_pair"/>
</dbReference>
<feature type="region of interest" description="Disordered" evidence="1">
    <location>
        <begin position="138"/>
        <end position="194"/>
    </location>
</feature>
<comment type="caution">
    <text evidence="3">The sequence shown here is derived from an EMBL/GenBank/DDBJ whole genome shotgun (WGS) entry which is preliminary data.</text>
</comment>
<feature type="compositionally biased region" description="Basic residues" evidence="1">
    <location>
        <begin position="566"/>
        <end position="592"/>
    </location>
</feature>
<feature type="region of interest" description="Disordered" evidence="1">
    <location>
        <begin position="206"/>
        <end position="477"/>
    </location>
</feature>
<dbReference type="SUPFAM" id="SSF47473">
    <property type="entry name" value="EF-hand"/>
    <property type="match status" value="1"/>
</dbReference>
<dbReference type="InterPro" id="IPR000261">
    <property type="entry name" value="EH_dom"/>
</dbReference>
<feature type="compositionally biased region" description="Polar residues" evidence="1">
    <location>
        <begin position="69"/>
        <end position="78"/>
    </location>
</feature>
<dbReference type="Gene3D" id="1.10.238.10">
    <property type="entry name" value="EF-hand"/>
    <property type="match status" value="1"/>
</dbReference>
<feature type="compositionally biased region" description="Basic and acidic residues" evidence="1">
    <location>
        <begin position="179"/>
        <end position="194"/>
    </location>
</feature>
<keyword evidence="4" id="KW-1185">Reference proteome</keyword>
<feature type="region of interest" description="Disordered" evidence="1">
    <location>
        <begin position="1"/>
        <end position="126"/>
    </location>
</feature>
<feature type="compositionally biased region" description="Low complexity" evidence="1">
    <location>
        <begin position="619"/>
        <end position="632"/>
    </location>
</feature>
<evidence type="ECO:0000313" key="3">
    <source>
        <dbReference type="EMBL" id="KAF9738918.1"/>
    </source>
</evidence>
<dbReference type="OrthoDB" id="10045710at2759"/>
<name>A0A9P6GP22_9PLEO</name>
<dbReference type="SMART" id="SM00027">
    <property type="entry name" value="EH"/>
    <property type="match status" value="1"/>
</dbReference>
<dbReference type="Pfam" id="PF12763">
    <property type="entry name" value="EH"/>
    <property type="match status" value="1"/>
</dbReference>
<feature type="compositionally biased region" description="Low complexity" evidence="1">
    <location>
        <begin position="489"/>
        <end position="503"/>
    </location>
</feature>
<organism evidence="3 4">
    <name type="scientific">Paraphaeosphaeria minitans</name>
    <dbReference type="NCBI Taxonomy" id="565426"/>
    <lineage>
        <taxon>Eukaryota</taxon>
        <taxon>Fungi</taxon>
        <taxon>Dikarya</taxon>
        <taxon>Ascomycota</taxon>
        <taxon>Pezizomycotina</taxon>
        <taxon>Dothideomycetes</taxon>
        <taxon>Pleosporomycetidae</taxon>
        <taxon>Pleosporales</taxon>
        <taxon>Massarineae</taxon>
        <taxon>Didymosphaeriaceae</taxon>
        <taxon>Paraphaeosphaeria</taxon>
    </lineage>
</organism>
<feature type="compositionally biased region" description="Low complexity" evidence="1">
    <location>
        <begin position="99"/>
        <end position="111"/>
    </location>
</feature>
<feature type="compositionally biased region" description="Polar residues" evidence="1">
    <location>
        <begin position="448"/>
        <end position="465"/>
    </location>
</feature>
<dbReference type="PROSITE" id="PS50031">
    <property type="entry name" value="EH"/>
    <property type="match status" value="1"/>
</dbReference>
<feature type="compositionally biased region" description="Basic and acidic residues" evidence="1">
    <location>
        <begin position="156"/>
        <end position="165"/>
    </location>
</feature>
<dbReference type="Proteomes" id="UP000756921">
    <property type="component" value="Unassembled WGS sequence"/>
</dbReference>
<accession>A0A9P6GP22</accession>
<sequence>MSSASARSTALVPQGTGETQYNVRHAALRGASSAFSKAPVKPKPLVNTYTGGGNGALLAATKAGTGGTPRNTTPSGTATPVRRDWTGGSTRSSARPFASPRQSLSKSSSSSTLAVPEDGFERIPSPSNIAAKLAAARYSPMKPIPQPQRSSTPTMAERDANERDVLPPPGSVGNVLARLDSRQQKVPRLTRDEAKADPVAIARALHAGLDRPTDDTPIPPTSALVNMFEQSRPVSRTSPTPVRSPKPQRAFKMPREPKDGEPLERQRTKTPPPVKPKPKLKLLSDPPHSADGTAENTIFKNIRKDTLGPPPVMRETSEKLAVKTANLRPNPSPKSVSNSRPKSEDMTRSASRTNRRLSSSLSHNETLSSPSSFVSARSTQEEMPKPKPTIPPPRRSAKPKQEVKQALSRPSTATPLSNPSPARAHATSKPTSPFPPPTHLTPHRRASISETSAPTGTFYHSNYQRESARSITKHMTGESLSSAIMGAALASSRNASPARPSSSHLGSPYLAATPPLPVRKHHHFSHSPFGRSPSPPKPKPQPTGKLRTTMRKDHSSSDDEEESEKYKRKGTRIMGMGRKHPNKHHEGTRKRWRDQITERERKRYEGVWAANKSLFIATSPPGSRASSRSPQPTSEEDSSQDVLNLVAKEIWSRSRLPEHVLEEVWDLVDSRGAGWLKRDEFVVGMWLIDQRLKGRKLPTKVSDSVWHSVRGAGVKVKVGDRSHKMHKPHVKVPLDVRLL</sequence>
<evidence type="ECO:0000313" key="4">
    <source>
        <dbReference type="Proteomes" id="UP000756921"/>
    </source>
</evidence>
<protein>
    <submittedName>
        <fullName evidence="3">Increased rDNA silencing protein 4</fullName>
    </submittedName>
</protein>
<feature type="compositionally biased region" description="Polar residues" evidence="1">
    <location>
        <begin position="228"/>
        <end position="241"/>
    </location>
</feature>
<feature type="compositionally biased region" description="Polar residues" evidence="1">
    <location>
        <begin position="327"/>
        <end position="340"/>
    </location>
</feature>
<evidence type="ECO:0000259" key="2">
    <source>
        <dbReference type="PROSITE" id="PS50031"/>
    </source>
</evidence>
<reference evidence="3" key="1">
    <citation type="journal article" date="2020" name="Mol. Plant Microbe Interact.">
        <title>Genome Sequence of the Biocontrol Agent Coniothyrium minitans strain Conio (IMI 134523).</title>
        <authorList>
            <person name="Patel D."/>
            <person name="Shittu T.A."/>
            <person name="Baroncelli R."/>
            <person name="Muthumeenakshi S."/>
            <person name="Osborne T.H."/>
            <person name="Janganan T.K."/>
            <person name="Sreenivasaprasad S."/>
        </authorList>
    </citation>
    <scope>NUCLEOTIDE SEQUENCE</scope>
    <source>
        <strain evidence="3">Conio</strain>
    </source>
</reference>
<gene>
    <name evidence="3" type="ORF">PMIN01_01552</name>
</gene>
<dbReference type="AlphaFoldDB" id="A0A9P6GP22"/>
<dbReference type="EMBL" id="WJXW01000002">
    <property type="protein sequence ID" value="KAF9738918.1"/>
    <property type="molecule type" value="Genomic_DNA"/>
</dbReference>
<feature type="domain" description="EH" evidence="2">
    <location>
        <begin position="648"/>
        <end position="712"/>
    </location>
</feature>
<proteinExistence type="predicted"/>
<feature type="compositionally biased region" description="Polar residues" evidence="1">
    <location>
        <begin position="408"/>
        <end position="420"/>
    </location>
</feature>
<feature type="region of interest" description="Disordered" evidence="1">
    <location>
        <begin position="489"/>
        <end position="595"/>
    </location>
</feature>